<dbReference type="EMBL" id="JAWDIQ010000003">
    <property type="protein sequence ID" value="MDY0410226.1"/>
    <property type="molecule type" value="Genomic_DNA"/>
</dbReference>
<keyword evidence="2" id="KW-0449">Lipoprotein</keyword>
<dbReference type="Gene3D" id="3.40.190.10">
    <property type="entry name" value="Periplasmic binding protein-like II"/>
    <property type="match status" value="1"/>
</dbReference>
<proteinExistence type="predicted"/>
<evidence type="ECO:0000313" key="4">
    <source>
        <dbReference type="EMBL" id="MDY0410226.1"/>
    </source>
</evidence>
<dbReference type="SUPFAM" id="SSF53850">
    <property type="entry name" value="Periplasmic binding protein-like II"/>
    <property type="match status" value="1"/>
</dbReference>
<dbReference type="RefSeq" id="WP_320381097.1">
    <property type="nucleotide sequence ID" value="NZ_JAWDIQ010000003.1"/>
</dbReference>
<name>A0ABU5CV23_9BACI</name>
<dbReference type="InterPro" id="IPR001638">
    <property type="entry name" value="Solute-binding_3/MltF_N"/>
</dbReference>
<reference evidence="4 5" key="1">
    <citation type="submission" date="2023-10" db="EMBL/GenBank/DDBJ databases">
        <title>Virgibacillus soli CC-YMP-6 genome.</title>
        <authorList>
            <person name="Miliotis G."/>
            <person name="Sengupta P."/>
            <person name="Hameed A."/>
            <person name="Chuvochina M."/>
            <person name="Mcdonagh F."/>
            <person name="Simpson A.C."/>
            <person name="Singh N.K."/>
            <person name="Rekha P.D."/>
            <person name="Raman K."/>
            <person name="Hugenholtz P."/>
            <person name="Venkateswaran K."/>
        </authorList>
    </citation>
    <scope>NUCLEOTIDE SEQUENCE [LARGE SCALE GENOMIC DNA]</scope>
    <source>
        <strain evidence="4 5">CC-YMP-6</strain>
    </source>
</reference>
<accession>A0ABU5CV23</accession>
<dbReference type="Pfam" id="PF00497">
    <property type="entry name" value="SBP_bac_3"/>
    <property type="match status" value="1"/>
</dbReference>
<sequence>MSKEATVLLDKVNDVLAEMKEDGTLTEISEQFYGGQDVSEKPNEEVIEIPGIAK</sequence>
<protein>
    <submittedName>
        <fullName evidence="4">Transporter substrate-binding domain-containing protein</fullName>
    </submittedName>
</protein>
<evidence type="ECO:0000313" key="5">
    <source>
        <dbReference type="Proteomes" id="UP001275315"/>
    </source>
</evidence>
<evidence type="ECO:0000259" key="3">
    <source>
        <dbReference type="Pfam" id="PF00497"/>
    </source>
</evidence>
<feature type="domain" description="Solute-binding protein family 3/N-terminal" evidence="3">
    <location>
        <begin position="1"/>
        <end position="34"/>
    </location>
</feature>
<gene>
    <name evidence="4" type="ORF">RWD45_18815</name>
</gene>
<comment type="caution">
    <text evidence="4">The sequence shown here is derived from an EMBL/GenBank/DDBJ whole genome shotgun (WGS) entry which is preliminary data.</text>
</comment>
<keyword evidence="1" id="KW-0564">Palmitate</keyword>
<evidence type="ECO:0000256" key="1">
    <source>
        <dbReference type="ARBA" id="ARBA00023139"/>
    </source>
</evidence>
<dbReference type="Proteomes" id="UP001275315">
    <property type="component" value="Unassembled WGS sequence"/>
</dbReference>
<evidence type="ECO:0000256" key="2">
    <source>
        <dbReference type="ARBA" id="ARBA00023288"/>
    </source>
</evidence>
<organism evidence="4 5">
    <name type="scientific">Paracerasibacillus soli</name>
    <dbReference type="NCBI Taxonomy" id="480284"/>
    <lineage>
        <taxon>Bacteria</taxon>
        <taxon>Bacillati</taxon>
        <taxon>Bacillota</taxon>
        <taxon>Bacilli</taxon>
        <taxon>Bacillales</taxon>
        <taxon>Bacillaceae</taxon>
        <taxon>Paracerasibacillus</taxon>
    </lineage>
</organism>
<keyword evidence="5" id="KW-1185">Reference proteome</keyword>